<dbReference type="Proteomes" id="UP000235025">
    <property type="component" value="Unassembled WGS sequence"/>
</dbReference>
<protein>
    <submittedName>
        <fullName evidence="1">Uncharacterized protein</fullName>
    </submittedName>
</protein>
<evidence type="ECO:0000313" key="2">
    <source>
        <dbReference type="Proteomes" id="UP000235025"/>
    </source>
</evidence>
<accession>A0A2N6KJG7</accession>
<dbReference type="AlphaFoldDB" id="A0A2N6KJG7"/>
<sequence length="189" mass="20856">MVSDRRQLHRQNYFQRCLGILAGVAIFSQSQVWAQSLILPEPKQIYELATPQELSIPPQQLGDILPNSVSETVKNEQDLTAPPVLTAVVTRELPGLWQMRVPIDEVGSVYATYEIKGMNGQANGFSNNTRSDRSVRVSVEPLPIVEISRDESTNTALIQGGIRLHFDLSTARVAGGYGGVIKVTVNKRE</sequence>
<dbReference type="EMBL" id="NMQA01000061">
    <property type="protein sequence ID" value="PLZ99745.1"/>
    <property type="molecule type" value="Genomic_DNA"/>
</dbReference>
<reference evidence="1 2" key="1">
    <citation type="submission" date="2017-07" db="EMBL/GenBank/DDBJ databases">
        <title>Genomes of Fischerella (Mastigocladus) sp. strains.</title>
        <authorList>
            <person name="Miller S.R."/>
        </authorList>
    </citation>
    <scope>NUCLEOTIDE SEQUENCE [LARGE SCALE GENOMIC DNA]</scope>
    <source>
        <strain evidence="1 2">CCMEE 5268</strain>
    </source>
</reference>
<evidence type="ECO:0000313" key="1">
    <source>
        <dbReference type="EMBL" id="PLZ99745.1"/>
    </source>
</evidence>
<organism evidence="1 2">
    <name type="scientific">Fischerella thermalis CCMEE 5268</name>
    <dbReference type="NCBI Taxonomy" id="2019662"/>
    <lineage>
        <taxon>Bacteria</taxon>
        <taxon>Bacillati</taxon>
        <taxon>Cyanobacteriota</taxon>
        <taxon>Cyanophyceae</taxon>
        <taxon>Nostocales</taxon>
        <taxon>Hapalosiphonaceae</taxon>
        <taxon>Fischerella</taxon>
    </lineage>
</organism>
<proteinExistence type="predicted"/>
<gene>
    <name evidence="1" type="ORF">CEN50_06055</name>
</gene>
<name>A0A2N6KJG7_9CYAN</name>
<comment type="caution">
    <text evidence="1">The sequence shown here is derived from an EMBL/GenBank/DDBJ whole genome shotgun (WGS) entry which is preliminary data.</text>
</comment>
<dbReference type="RefSeq" id="WP_102171881.1">
    <property type="nucleotide sequence ID" value="NZ_NMQA01000061.1"/>
</dbReference>